<organism evidence="2 3">
    <name type="scientific">Celeribacter baekdonensis</name>
    <dbReference type="NCBI Taxonomy" id="875171"/>
    <lineage>
        <taxon>Bacteria</taxon>
        <taxon>Pseudomonadati</taxon>
        <taxon>Pseudomonadota</taxon>
        <taxon>Alphaproteobacteria</taxon>
        <taxon>Rhodobacterales</taxon>
        <taxon>Roseobacteraceae</taxon>
        <taxon>Celeribacter</taxon>
    </lineage>
</organism>
<feature type="region of interest" description="Disordered" evidence="1">
    <location>
        <begin position="54"/>
        <end position="78"/>
    </location>
</feature>
<sequence>MYRTHKSATCCYCGSKTVLSFGQGARHELQCKACGAPLSRLKALRTDHVEDPFIVSGKKRPSPERVPKKKKKKKQKSIAHRLFDAAEDVFDLFD</sequence>
<reference evidence="2 3" key="1">
    <citation type="submission" date="2018-03" db="EMBL/GenBank/DDBJ databases">
        <title>The Complete Genome of Celeribacter baekdonensis strain LH4, a Thiosulfate-Oxidizing Alphaproteobacterium Isolated from Gulf of Mexico Continental Slope Sediments.</title>
        <authorList>
            <person name="Flood B.E."/>
            <person name="Bailey J.V."/>
            <person name="Leprich D."/>
        </authorList>
    </citation>
    <scope>NUCLEOTIDE SEQUENCE [LARGE SCALE GENOMIC DNA]</scope>
    <source>
        <strain evidence="2 3">LH4</strain>
    </source>
</reference>
<gene>
    <name evidence="2" type="ORF">DA792_17525</name>
</gene>
<evidence type="ECO:0000313" key="2">
    <source>
        <dbReference type="EMBL" id="AVW92671.1"/>
    </source>
</evidence>
<dbReference type="RefSeq" id="WP_107721565.1">
    <property type="nucleotide sequence ID" value="NZ_CP028475.1"/>
</dbReference>
<feature type="compositionally biased region" description="Basic residues" evidence="1">
    <location>
        <begin position="67"/>
        <end position="78"/>
    </location>
</feature>
<protein>
    <submittedName>
        <fullName evidence="2">Uncharacterized protein</fullName>
    </submittedName>
</protein>
<dbReference type="EMBL" id="CP028475">
    <property type="protein sequence ID" value="AVW92671.1"/>
    <property type="molecule type" value="Genomic_DNA"/>
</dbReference>
<dbReference type="AlphaFoldDB" id="A0A2R4M634"/>
<dbReference type="KEGG" id="cbak:DA792_17525"/>
<accession>A0A2R4M634</accession>
<dbReference type="Proteomes" id="UP000241447">
    <property type="component" value="Chromosome"/>
</dbReference>
<name>A0A2R4M634_9RHOB</name>
<evidence type="ECO:0000313" key="3">
    <source>
        <dbReference type="Proteomes" id="UP000241447"/>
    </source>
</evidence>
<proteinExistence type="predicted"/>
<evidence type="ECO:0000256" key="1">
    <source>
        <dbReference type="SAM" id="MobiDB-lite"/>
    </source>
</evidence>
<dbReference type="OrthoDB" id="7868311at2"/>